<dbReference type="GO" id="GO:0030170">
    <property type="term" value="F:pyridoxal phosphate binding"/>
    <property type="evidence" value="ECO:0007669"/>
    <property type="project" value="UniProtKB-UniRule"/>
</dbReference>
<keyword evidence="8 11" id="KW-0093">Biotin biosynthesis</keyword>
<dbReference type="SUPFAM" id="SSF53383">
    <property type="entry name" value="PLP-dependent transferases"/>
    <property type="match status" value="1"/>
</dbReference>
<dbReference type="PROSITE" id="PS00600">
    <property type="entry name" value="AA_TRANSFER_CLASS_3"/>
    <property type="match status" value="1"/>
</dbReference>
<reference evidence="12 13" key="1">
    <citation type="journal article" date="2016" name="Nat. Commun.">
        <title>Thousands of microbial genomes shed light on interconnected biogeochemical processes in an aquifer system.</title>
        <authorList>
            <person name="Anantharaman K."/>
            <person name="Brown C.T."/>
            <person name="Hug L.A."/>
            <person name="Sharon I."/>
            <person name="Castelle C.J."/>
            <person name="Probst A.J."/>
            <person name="Thomas B.C."/>
            <person name="Singh A."/>
            <person name="Wilkins M.J."/>
            <person name="Karaoz U."/>
            <person name="Brodie E.L."/>
            <person name="Williams K.H."/>
            <person name="Hubbard S.S."/>
            <person name="Banfield J.F."/>
        </authorList>
    </citation>
    <scope>NUCLEOTIDE SEQUENCE [LARGE SCALE GENOMIC DNA]</scope>
</reference>
<keyword evidence="6 11" id="KW-0808">Transferase</keyword>
<evidence type="ECO:0000256" key="6">
    <source>
        <dbReference type="ARBA" id="ARBA00022679"/>
    </source>
</evidence>
<feature type="binding site" evidence="11">
    <location>
        <position position="51"/>
    </location>
    <ligand>
        <name>substrate</name>
    </ligand>
</feature>
<comment type="pathway">
    <text evidence="11">Cofactor biosynthesis; biotin biosynthesis; 7,8-diaminononanoate from 8-amino-7-oxononanoate (SAM route): step 1/1.</text>
</comment>
<protein>
    <recommendedName>
        <fullName evidence="11">Adenosylmethionine-8-amino-7-oxononanoate aminotransferase</fullName>
        <ecNumber evidence="11">2.6.1.62</ecNumber>
    </recommendedName>
    <alternativeName>
        <fullName evidence="11">7,8-diamino-pelargonic acid aminotransferase</fullName>
        <shortName evidence="11">DAPA AT</shortName>
        <shortName evidence="11">DAPA aminotransferase</shortName>
    </alternativeName>
    <alternativeName>
        <fullName evidence="11">7,8-diaminononanoate synthase</fullName>
        <shortName evidence="11">DANS</shortName>
    </alternativeName>
    <alternativeName>
        <fullName evidence="11">Diaminopelargonic acid synthase</fullName>
    </alternativeName>
</protein>
<keyword evidence="9 11" id="KW-0663">Pyridoxal phosphate</keyword>
<dbReference type="PIRSF" id="PIRSF000521">
    <property type="entry name" value="Transaminase_4ab_Lys_Orn"/>
    <property type="match status" value="1"/>
</dbReference>
<feature type="binding site" evidence="11">
    <location>
        <position position="314"/>
    </location>
    <ligand>
        <name>substrate</name>
    </ligand>
</feature>
<keyword evidence="4 11" id="KW-0963">Cytoplasm</keyword>
<comment type="cofactor">
    <cofactor evidence="1 11">
        <name>pyridoxal 5'-phosphate</name>
        <dbReference type="ChEBI" id="CHEBI:597326"/>
    </cofactor>
</comment>
<feature type="binding site" evidence="11">
    <location>
        <position position="143"/>
    </location>
    <ligand>
        <name>substrate</name>
    </ligand>
</feature>
<evidence type="ECO:0000256" key="8">
    <source>
        <dbReference type="ARBA" id="ARBA00022756"/>
    </source>
</evidence>
<proteinExistence type="inferred from homology"/>
<dbReference type="InterPro" id="IPR049704">
    <property type="entry name" value="Aminotrans_3_PPA_site"/>
</dbReference>
<dbReference type="PANTHER" id="PTHR42684">
    <property type="entry name" value="ADENOSYLMETHIONINE-8-AMINO-7-OXONONANOATE AMINOTRANSFERASE"/>
    <property type="match status" value="1"/>
</dbReference>
<feature type="binding site" evidence="11">
    <location>
        <position position="279"/>
    </location>
    <ligand>
        <name>substrate</name>
    </ligand>
</feature>
<accession>A0A1F7FLP3</accession>
<evidence type="ECO:0000256" key="7">
    <source>
        <dbReference type="ARBA" id="ARBA00022691"/>
    </source>
</evidence>
<feature type="binding site" evidence="11">
    <location>
        <begin position="111"/>
        <end position="112"/>
    </location>
    <ligand>
        <name>pyridoxal 5'-phosphate</name>
        <dbReference type="ChEBI" id="CHEBI:597326"/>
    </ligand>
</feature>
<evidence type="ECO:0000256" key="9">
    <source>
        <dbReference type="ARBA" id="ARBA00022898"/>
    </source>
</evidence>
<comment type="similarity">
    <text evidence="10 11">Belongs to the class-III pyridoxal-phosphate-dependent aminotransferase family. BioA subfamily.</text>
</comment>
<comment type="function">
    <text evidence="11">Catalyzes the transfer of the alpha-amino group from S-adenosyl-L-methionine (SAM) to 7-keto-8-aminopelargonic acid (KAPA) to form 7,8-diaminopelargonic acid (DAPA). It is the only aminotransferase known to utilize SAM as an amino donor.</text>
</comment>
<dbReference type="InterPro" id="IPR005815">
    <property type="entry name" value="BioA"/>
</dbReference>
<evidence type="ECO:0000256" key="11">
    <source>
        <dbReference type="HAMAP-Rule" id="MF_00834"/>
    </source>
</evidence>
<dbReference type="HAMAP" id="MF_00834">
    <property type="entry name" value="BioA"/>
    <property type="match status" value="1"/>
</dbReference>
<dbReference type="InterPro" id="IPR015424">
    <property type="entry name" value="PyrdxlP-dep_Trfase"/>
</dbReference>
<evidence type="ECO:0000256" key="10">
    <source>
        <dbReference type="ARBA" id="ARBA00060970"/>
    </source>
</evidence>
<dbReference type="PANTHER" id="PTHR42684:SF17">
    <property type="entry name" value="ADENOSYLMETHIONINE-8-AMINO-7-OXONONANOATE AMINOTRANSFERASE"/>
    <property type="match status" value="1"/>
</dbReference>
<dbReference type="GO" id="GO:0005737">
    <property type="term" value="C:cytoplasm"/>
    <property type="evidence" value="ECO:0007669"/>
    <property type="project" value="UniProtKB-SubCell"/>
</dbReference>
<evidence type="ECO:0000313" key="13">
    <source>
        <dbReference type="Proteomes" id="UP000179243"/>
    </source>
</evidence>
<organism evidence="12 13">
    <name type="scientific">Candidatus Raymondbacteria bacterium RIFOXYD12_FULL_49_13</name>
    <dbReference type="NCBI Taxonomy" id="1817890"/>
    <lineage>
        <taxon>Bacteria</taxon>
        <taxon>Raymondiibacteriota</taxon>
    </lineage>
</organism>
<evidence type="ECO:0000256" key="1">
    <source>
        <dbReference type="ARBA" id="ARBA00001933"/>
    </source>
</evidence>
<keyword evidence="5 11" id="KW-0032">Aminotransferase</keyword>
<evidence type="ECO:0000256" key="4">
    <source>
        <dbReference type="ARBA" id="ARBA00022490"/>
    </source>
</evidence>
<dbReference type="FunFam" id="3.40.640.10:FF:000078">
    <property type="entry name" value="Adenosylmethionine-8-amino-7-oxononanoate aminotransferase"/>
    <property type="match status" value="1"/>
</dbReference>
<dbReference type="CDD" id="cd00610">
    <property type="entry name" value="OAT_like"/>
    <property type="match status" value="1"/>
</dbReference>
<gene>
    <name evidence="11" type="primary">bioA</name>
    <name evidence="12" type="ORF">A2519_21865</name>
</gene>
<dbReference type="Gene3D" id="3.40.640.10">
    <property type="entry name" value="Type I PLP-dependent aspartate aminotransferase-like (Major domain)"/>
    <property type="match status" value="1"/>
</dbReference>
<comment type="catalytic activity">
    <reaction evidence="11">
        <text>(8S)-8-amino-7-oxononanoate + S-adenosyl-L-methionine = S-adenosyl-4-methylsulfanyl-2-oxobutanoate + (7R,8S)-7,8-diammoniononanoate</text>
        <dbReference type="Rhea" id="RHEA:16861"/>
        <dbReference type="ChEBI" id="CHEBI:16490"/>
        <dbReference type="ChEBI" id="CHEBI:59789"/>
        <dbReference type="ChEBI" id="CHEBI:149468"/>
        <dbReference type="ChEBI" id="CHEBI:149469"/>
        <dbReference type="EC" id="2.6.1.62"/>
    </reaction>
</comment>
<feature type="binding site" evidence="11">
    <location>
        <position position="250"/>
    </location>
    <ligand>
        <name>pyridoxal 5'-phosphate</name>
        <dbReference type="ChEBI" id="CHEBI:597326"/>
    </ligand>
</feature>
<evidence type="ECO:0000256" key="5">
    <source>
        <dbReference type="ARBA" id="ARBA00022576"/>
    </source>
</evidence>
<dbReference type="InterPro" id="IPR015421">
    <property type="entry name" value="PyrdxlP-dep_Trfase_major"/>
</dbReference>
<dbReference type="InterPro" id="IPR015422">
    <property type="entry name" value="PyrdxlP-dep_Trfase_small"/>
</dbReference>
<comment type="caution">
    <text evidence="12">The sequence shown here is derived from an EMBL/GenBank/DDBJ whole genome shotgun (WGS) entry which is preliminary data.</text>
</comment>
<evidence type="ECO:0000256" key="2">
    <source>
        <dbReference type="ARBA" id="ARBA00004496"/>
    </source>
</evidence>
<dbReference type="UniPathway" id="UPA00078">
    <property type="reaction ID" value="UER00160"/>
</dbReference>
<feature type="binding site" evidence="11">
    <location>
        <begin position="315"/>
        <end position="316"/>
    </location>
    <ligand>
        <name>pyridoxal 5'-phosphate</name>
        <dbReference type="ChEBI" id="CHEBI:597326"/>
    </ligand>
</feature>
<dbReference type="AlphaFoldDB" id="A0A1F7FLP3"/>
<dbReference type="Pfam" id="PF00202">
    <property type="entry name" value="Aminotran_3"/>
    <property type="match status" value="1"/>
</dbReference>
<feature type="modified residue" description="N6-(pyridoxal phosphate)lysine" evidence="11">
    <location>
        <position position="279"/>
    </location>
</feature>
<comment type="subunit">
    <text evidence="3 11">Homodimer.</text>
</comment>
<comment type="subcellular location">
    <subcellularLocation>
        <location evidence="2 11">Cytoplasm</location>
    </subcellularLocation>
</comment>
<dbReference type="Proteomes" id="UP000179243">
    <property type="component" value="Unassembled WGS sequence"/>
</dbReference>
<sequence>MNTHRSLAHVWYPCSQMKDYETFTPLKIVKARGVYLYDAAGKRYIDAVSSWWVNLFGHCDTGLSRALSSQMKKLEHVIFAGCTHEPALAYAEELLRVAPEGLSRVFFTDNGSSAVEAALKMSFQYWQQQGHARQRFIALTGAYHGETLGALSAGGIKLYRDVFAPMLMKVRFAQAPSCCNCPFGKTPELCGAECFVFLEKALEKEGTDTVAGIIVEPLVQCANRMNMYPAVYLQKLRKLCTREKAHFIADEIAVGFGRTGKMFACDHAAVTPDIMCLSKGITGGWMPFSVVLAMEKIYKAFYAGHAKNRAFLHSHSYSGNALGCALAREVLAIFRRRAIIRNMAPAVSLLGTLLAGLGKIPGVVHMRQTGLIGAFDLVNPTTGRPFDPRKRMGLRVARAAIQRGVFLRPLGDTLYFMPPLTIREKELSTLVKITGTVVRDTV</sequence>
<dbReference type="Gene3D" id="3.90.1150.10">
    <property type="entry name" value="Aspartate Aminotransferase, domain 1"/>
    <property type="match status" value="1"/>
</dbReference>
<name>A0A1F7FLP3_UNCRA</name>
<dbReference type="GO" id="GO:0009102">
    <property type="term" value="P:biotin biosynthetic process"/>
    <property type="evidence" value="ECO:0007669"/>
    <property type="project" value="UniProtKB-UniRule"/>
</dbReference>
<evidence type="ECO:0000256" key="3">
    <source>
        <dbReference type="ARBA" id="ARBA00011738"/>
    </source>
</evidence>
<feature type="site" description="Participates in the substrate recognition with KAPA and in a stacking interaction with the adenine ring of SAM" evidence="11">
    <location>
        <position position="14"/>
    </location>
</feature>
<dbReference type="GO" id="GO:0004015">
    <property type="term" value="F:adenosylmethionine-8-amino-7-oxononanoate transaminase activity"/>
    <property type="evidence" value="ECO:0007669"/>
    <property type="project" value="UniProtKB-UniRule"/>
</dbReference>
<feature type="binding site" evidence="11">
    <location>
        <position position="408"/>
    </location>
    <ligand>
        <name>substrate</name>
    </ligand>
</feature>
<evidence type="ECO:0000313" key="12">
    <source>
        <dbReference type="EMBL" id="OGK07615.1"/>
    </source>
</evidence>
<dbReference type="EC" id="2.6.1.62" evidence="11"/>
<keyword evidence="7 11" id="KW-0949">S-adenosyl-L-methionine</keyword>
<dbReference type="InterPro" id="IPR005814">
    <property type="entry name" value="Aminotrans_3"/>
</dbReference>
<dbReference type="EMBL" id="MFYX01000001">
    <property type="protein sequence ID" value="OGK07615.1"/>
    <property type="molecule type" value="Genomic_DNA"/>
</dbReference>
<dbReference type="NCBIfam" id="TIGR00508">
    <property type="entry name" value="bioA"/>
    <property type="match status" value="1"/>
</dbReference>